<gene>
    <name evidence="2" type="ORF">NEOCIP111885_00539</name>
</gene>
<evidence type="ECO:0000313" key="2">
    <source>
        <dbReference type="EMBL" id="CAG9606851.1"/>
    </source>
</evidence>
<dbReference type="CDD" id="cd00085">
    <property type="entry name" value="HNHc"/>
    <property type="match status" value="1"/>
</dbReference>
<dbReference type="AlphaFoldDB" id="A0A9C7G6X3"/>
<accession>A0A9C7G6X3</accession>
<dbReference type="RefSeq" id="WP_230495134.1">
    <property type="nucleotide sequence ID" value="NZ_CAKJTG010000003.1"/>
</dbReference>
<organism evidence="2 3">
    <name type="scientific">Pseudoneobacillus rhizosphaerae</name>
    <dbReference type="NCBI Taxonomy" id="2880968"/>
    <lineage>
        <taxon>Bacteria</taxon>
        <taxon>Bacillati</taxon>
        <taxon>Bacillota</taxon>
        <taxon>Bacilli</taxon>
        <taxon>Bacillales</taxon>
        <taxon>Bacillaceae</taxon>
        <taxon>Pseudoneobacillus</taxon>
    </lineage>
</organism>
<name>A0A9C7G6X3_9BACI</name>
<evidence type="ECO:0000313" key="3">
    <source>
        <dbReference type="Proteomes" id="UP000789845"/>
    </source>
</evidence>
<dbReference type="Proteomes" id="UP000789845">
    <property type="component" value="Unassembled WGS sequence"/>
</dbReference>
<proteinExistence type="predicted"/>
<dbReference type="GO" id="GO:0003676">
    <property type="term" value="F:nucleic acid binding"/>
    <property type="evidence" value="ECO:0007669"/>
    <property type="project" value="InterPro"/>
</dbReference>
<comment type="caution">
    <text evidence="2">The sequence shown here is derived from an EMBL/GenBank/DDBJ whole genome shotgun (WGS) entry which is preliminary data.</text>
</comment>
<keyword evidence="3" id="KW-1185">Reference proteome</keyword>
<dbReference type="Gene3D" id="1.10.30.50">
    <property type="match status" value="1"/>
</dbReference>
<dbReference type="InterPro" id="IPR003615">
    <property type="entry name" value="HNH_nuc"/>
</dbReference>
<reference evidence="2" key="1">
    <citation type="submission" date="2021-10" db="EMBL/GenBank/DDBJ databases">
        <authorList>
            <person name="Criscuolo A."/>
        </authorList>
    </citation>
    <scope>NUCLEOTIDE SEQUENCE</scope>
    <source>
        <strain evidence="2">CIP111885</strain>
    </source>
</reference>
<sequence>MNIKDVFKMPTPVKITGRTSSITNAFVNGIIPCIPPTEVEIAKVLELLGMSQHTIRCAYCGDKYTEWDHFRPLIHRKRPTGYISEIHNLVPACGKCNQSKGNSYWKEWILGDAALAPKNRIIFNLEQIIKRLEDYEAWSKPTIVNFESIVGKEVWEQHWANCEMLHKMMQESQKLSDQIKTAIKIGVDQYEGLELLEVKVKQPIVETNKTSSEKVGTIAQTILKDLLESNRIPNSVIQLLKAEKYSKENFDLNFPMLKEVDWTKNLDDQKRDSNGYNRYYKSPISIRGKKYLLCSQWYENSKQHLIKWIAMHD</sequence>
<protein>
    <recommendedName>
        <fullName evidence="1">HNH domain-containing protein</fullName>
    </recommendedName>
</protein>
<feature type="domain" description="HNH" evidence="1">
    <location>
        <begin position="57"/>
        <end position="102"/>
    </location>
</feature>
<dbReference type="Pfam" id="PF01844">
    <property type="entry name" value="HNH"/>
    <property type="match status" value="1"/>
</dbReference>
<dbReference type="EMBL" id="CAKJTG010000003">
    <property type="protein sequence ID" value="CAG9606851.1"/>
    <property type="molecule type" value="Genomic_DNA"/>
</dbReference>
<dbReference type="InterPro" id="IPR002711">
    <property type="entry name" value="HNH"/>
</dbReference>
<dbReference type="GO" id="GO:0004519">
    <property type="term" value="F:endonuclease activity"/>
    <property type="evidence" value="ECO:0007669"/>
    <property type="project" value="InterPro"/>
</dbReference>
<dbReference type="GO" id="GO:0008270">
    <property type="term" value="F:zinc ion binding"/>
    <property type="evidence" value="ECO:0007669"/>
    <property type="project" value="InterPro"/>
</dbReference>
<evidence type="ECO:0000259" key="1">
    <source>
        <dbReference type="Pfam" id="PF01844"/>
    </source>
</evidence>